<dbReference type="EMBL" id="ANJA01002376">
    <property type="protein sequence ID" value="ETO70267.1"/>
    <property type="molecule type" value="Genomic_DNA"/>
</dbReference>
<sequence length="116" mass="13830">MHGWLSRAKLRAFDGNKLDKTTKGQGLAYYTRNDRFILENYPKWLETYAENEKSEENCRRALERLLQHRSYSPSKIYNMDETAIHFDMPPSRTGLLKDEKGLIKNFLFFLSCPWNY</sequence>
<accession>A0A080ZUF6</accession>
<proteinExistence type="predicted"/>
<dbReference type="AlphaFoldDB" id="A0A080ZUF6"/>
<name>A0A080ZUF6_PHYNI</name>
<comment type="caution">
    <text evidence="1">The sequence shown here is derived from an EMBL/GenBank/DDBJ whole genome shotgun (WGS) entry which is preliminary data.</text>
</comment>
<reference evidence="1 2" key="1">
    <citation type="submission" date="2013-11" db="EMBL/GenBank/DDBJ databases">
        <title>The Genome Sequence of Phytophthora parasitica P1976.</title>
        <authorList>
            <consortium name="The Broad Institute Genomics Platform"/>
            <person name="Russ C."/>
            <person name="Tyler B."/>
            <person name="Panabieres F."/>
            <person name="Shan W."/>
            <person name="Tripathy S."/>
            <person name="Grunwald N."/>
            <person name="Machado M."/>
            <person name="Johnson C.S."/>
            <person name="Walker B."/>
            <person name="Young S."/>
            <person name="Zeng Q."/>
            <person name="Gargeya S."/>
            <person name="Fitzgerald M."/>
            <person name="Haas B."/>
            <person name="Abouelleil A."/>
            <person name="Allen A.W."/>
            <person name="Alvarado L."/>
            <person name="Arachchi H.M."/>
            <person name="Berlin A.M."/>
            <person name="Chapman S.B."/>
            <person name="Gainer-Dewar J."/>
            <person name="Goldberg J."/>
            <person name="Griggs A."/>
            <person name="Gujja S."/>
            <person name="Hansen M."/>
            <person name="Howarth C."/>
            <person name="Imamovic A."/>
            <person name="Ireland A."/>
            <person name="Larimer J."/>
            <person name="McCowan C."/>
            <person name="Murphy C."/>
            <person name="Pearson M."/>
            <person name="Poon T.W."/>
            <person name="Priest M."/>
            <person name="Roberts A."/>
            <person name="Saif S."/>
            <person name="Shea T."/>
            <person name="Sisk P."/>
            <person name="Sykes S."/>
            <person name="Wortman J."/>
            <person name="Nusbaum C."/>
            <person name="Birren B."/>
        </authorList>
    </citation>
    <scope>NUCLEOTIDE SEQUENCE [LARGE SCALE GENOMIC DNA]</scope>
    <source>
        <strain evidence="1 2">P1976</strain>
    </source>
</reference>
<organism evidence="1 2">
    <name type="scientific">Phytophthora nicotianae P1976</name>
    <dbReference type="NCBI Taxonomy" id="1317066"/>
    <lineage>
        <taxon>Eukaryota</taxon>
        <taxon>Sar</taxon>
        <taxon>Stramenopiles</taxon>
        <taxon>Oomycota</taxon>
        <taxon>Peronosporomycetes</taxon>
        <taxon>Peronosporales</taxon>
        <taxon>Peronosporaceae</taxon>
        <taxon>Phytophthora</taxon>
    </lineage>
</organism>
<protein>
    <submittedName>
        <fullName evidence="1">Uncharacterized protein</fullName>
    </submittedName>
</protein>
<gene>
    <name evidence="1" type="ORF">F444_13244</name>
</gene>
<dbReference type="Proteomes" id="UP000028582">
    <property type="component" value="Unassembled WGS sequence"/>
</dbReference>
<evidence type="ECO:0000313" key="2">
    <source>
        <dbReference type="Proteomes" id="UP000028582"/>
    </source>
</evidence>
<evidence type="ECO:0000313" key="1">
    <source>
        <dbReference type="EMBL" id="ETO70267.1"/>
    </source>
</evidence>